<evidence type="ECO:0000259" key="2">
    <source>
        <dbReference type="SMART" id="SM00854"/>
    </source>
</evidence>
<dbReference type="InterPro" id="IPR019079">
    <property type="entry name" value="Capsule_synth_CapA"/>
</dbReference>
<dbReference type="CDD" id="cd07381">
    <property type="entry name" value="MPP_CapA"/>
    <property type="match status" value="1"/>
</dbReference>
<comment type="similarity">
    <text evidence="1">Belongs to the CapA family.</text>
</comment>
<reference evidence="3 4" key="1">
    <citation type="journal article" date="2016" name="Nat. Commun.">
        <title>Thousands of microbial genomes shed light on interconnected biogeochemical processes in an aquifer system.</title>
        <authorList>
            <person name="Anantharaman K."/>
            <person name="Brown C.T."/>
            <person name="Hug L.A."/>
            <person name="Sharon I."/>
            <person name="Castelle C.J."/>
            <person name="Probst A.J."/>
            <person name="Thomas B.C."/>
            <person name="Singh A."/>
            <person name="Wilkins M.J."/>
            <person name="Karaoz U."/>
            <person name="Brodie E.L."/>
            <person name="Williams K.H."/>
            <person name="Hubbard S.S."/>
            <person name="Banfield J.F."/>
        </authorList>
    </citation>
    <scope>NUCLEOTIDE SEQUENCE [LARGE SCALE GENOMIC DNA]</scope>
</reference>
<dbReference type="InterPro" id="IPR052169">
    <property type="entry name" value="CW_Biosynth-Accessory"/>
</dbReference>
<name>A0A1F5YT91_9BACT</name>
<dbReference type="STRING" id="1798371.A2W14_02380"/>
<dbReference type="Pfam" id="PF09587">
    <property type="entry name" value="PGA_cap"/>
    <property type="match status" value="1"/>
</dbReference>
<comment type="caution">
    <text evidence="3">The sequence shown here is derived from an EMBL/GenBank/DDBJ whole genome shotgun (WGS) entry which is preliminary data.</text>
</comment>
<dbReference type="EMBL" id="MFJA01000031">
    <property type="protein sequence ID" value="OGG03316.1"/>
    <property type="molecule type" value="Genomic_DNA"/>
</dbReference>
<feature type="domain" description="Capsule synthesis protein CapA" evidence="2">
    <location>
        <begin position="60"/>
        <end position="282"/>
    </location>
</feature>
<proteinExistence type="inferred from homology"/>
<dbReference type="SUPFAM" id="SSF56300">
    <property type="entry name" value="Metallo-dependent phosphatases"/>
    <property type="match status" value="1"/>
</dbReference>
<accession>A0A1F5YT91</accession>
<evidence type="ECO:0000313" key="3">
    <source>
        <dbReference type="EMBL" id="OGG03316.1"/>
    </source>
</evidence>
<dbReference type="AlphaFoldDB" id="A0A1F5YT91"/>
<protein>
    <recommendedName>
        <fullName evidence="2">Capsule synthesis protein CapA domain-containing protein</fullName>
    </recommendedName>
</protein>
<dbReference type="SMART" id="SM00854">
    <property type="entry name" value="PGA_cap"/>
    <property type="match status" value="1"/>
</dbReference>
<gene>
    <name evidence="3" type="ORF">A2W14_02380</name>
</gene>
<organism evidence="3 4">
    <name type="scientific">Candidatus Gottesmanbacteria bacterium RBG_16_37_8</name>
    <dbReference type="NCBI Taxonomy" id="1798371"/>
    <lineage>
        <taxon>Bacteria</taxon>
        <taxon>Candidatus Gottesmaniibacteriota</taxon>
    </lineage>
</organism>
<evidence type="ECO:0000256" key="1">
    <source>
        <dbReference type="ARBA" id="ARBA00005662"/>
    </source>
</evidence>
<evidence type="ECO:0000313" key="4">
    <source>
        <dbReference type="Proteomes" id="UP000176665"/>
    </source>
</evidence>
<dbReference type="Proteomes" id="UP000176665">
    <property type="component" value="Unassembled WGS sequence"/>
</dbReference>
<dbReference type="Gene3D" id="3.60.21.10">
    <property type="match status" value="1"/>
</dbReference>
<dbReference type="PANTHER" id="PTHR33393:SF11">
    <property type="entry name" value="POLYGLUTAMINE SYNTHESIS ACCESSORY PROTEIN RV0574C-RELATED"/>
    <property type="match status" value="1"/>
</dbReference>
<sequence length="353" mass="39476">MNIKNLLIELFSIFLTIANPTPGQPSISSPKAVIYPEITLSSLFQEQDYMINDPSNQIITLITTGDVIPARSVNFKMTGYNDFTYPFKKTTAFLKDADLTLINLEAPLIENCPVTNEGMIFCGNQRFIEGLKFADIDVATIGNNHALNYGFDGLSQTVRLLETNGIAFAGFPQNGLSNLSVKEVKNKKIGFLAYNILDNPDNDIILSEIRNARNYADFLIVAYHWGAEYTNYPANETVKLAHLTIDSGADLVVGNHPHWIQPVEIYKDKLIIYSHGNFIFDQEWSSQTKTGILTKISISNNKIIAARFYPVFISDFSQAELLAGSKKEEIISLLKVLSQNHAQTLLENKKELN</sequence>
<dbReference type="PANTHER" id="PTHR33393">
    <property type="entry name" value="POLYGLUTAMINE SYNTHESIS ACCESSORY PROTEIN RV0574C-RELATED"/>
    <property type="match status" value="1"/>
</dbReference>
<dbReference type="InterPro" id="IPR029052">
    <property type="entry name" value="Metallo-depent_PP-like"/>
</dbReference>